<protein>
    <submittedName>
        <fullName evidence="3">GNAT family N-acetyltransferase</fullName>
    </submittedName>
    <submittedName>
        <fullName evidence="2">RimJ/RimL family protein N-acetyltransferase</fullName>
    </submittedName>
</protein>
<reference evidence="3" key="2">
    <citation type="submission" date="2021-12" db="EMBL/GenBank/DDBJ databases">
        <authorList>
            <person name="Veyrier F.J."/>
        </authorList>
    </citation>
    <scope>NUCLEOTIDE SEQUENCE</scope>
    <source>
        <strain evidence="3">1258/02</strain>
    </source>
</reference>
<dbReference type="Pfam" id="PF13302">
    <property type="entry name" value="Acetyltransf_3"/>
    <property type="match status" value="1"/>
</dbReference>
<dbReference type="AlphaFoldDB" id="A0AAE9GXR9"/>
<dbReference type="PROSITE" id="PS51186">
    <property type="entry name" value="GNAT"/>
    <property type="match status" value="1"/>
</dbReference>
<dbReference type="EMBL" id="CP091507">
    <property type="protein sequence ID" value="UOO78791.1"/>
    <property type="molecule type" value="Genomic_DNA"/>
</dbReference>
<proteinExistence type="predicted"/>
<dbReference type="InterPro" id="IPR016181">
    <property type="entry name" value="Acyl_CoA_acyltransferase"/>
</dbReference>
<feature type="domain" description="N-acetyltransferase" evidence="1">
    <location>
        <begin position="9"/>
        <end position="163"/>
    </location>
</feature>
<evidence type="ECO:0000313" key="3">
    <source>
        <dbReference type="EMBL" id="UOO78791.1"/>
    </source>
</evidence>
<dbReference type="Proteomes" id="UP000294721">
    <property type="component" value="Unassembled WGS sequence"/>
</dbReference>
<name>A0AAE9GXR9_9NEIS</name>
<dbReference type="PANTHER" id="PTHR43610:SF1">
    <property type="entry name" value="N-ACETYLTRANSFERASE DOMAIN-CONTAINING PROTEIN"/>
    <property type="match status" value="1"/>
</dbReference>
<gene>
    <name evidence="2" type="ORF">EV680_1541</name>
    <name evidence="3" type="ORF">LVJ78_08785</name>
</gene>
<dbReference type="EMBL" id="SLXE01000054">
    <property type="protein sequence ID" value="TCO97426.1"/>
    <property type="molecule type" value="Genomic_DNA"/>
</dbReference>
<dbReference type="PANTHER" id="PTHR43610">
    <property type="entry name" value="BLL6696 PROTEIN"/>
    <property type="match status" value="1"/>
</dbReference>
<dbReference type="Gene3D" id="3.40.630.30">
    <property type="match status" value="1"/>
</dbReference>
<accession>A0AAE9GXR9</accession>
<evidence type="ECO:0000313" key="5">
    <source>
        <dbReference type="Proteomes" id="UP000829756"/>
    </source>
</evidence>
<dbReference type="RefSeq" id="WP_132954913.1">
    <property type="nucleotide sequence ID" value="NZ_CALJUB010000015.1"/>
</dbReference>
<reference evidence="3" key="3">
    <citation type="journal article" date="2022" name="Res Sq">
        <title>Evolution of multicellular longitudinally dividing oral cavity symbionts (Neisseriaceae).</title>
        <authorList>
            <person name="Nyongesa S."/>
            <person name="Weber P."/>
            <person name="Bernet E."/>
            <person name="Pullido F."/>
            <person name="Nieckarz M."/>
            <person name="Delaby M."/>
            <person name="Nieves C."/>
            <person name="Viehboeck T."/>
            <person name="Krause N."/>
            <person name="Rivera-Millot A."/>
            <person name="Nakamura A."/>
            <person name="Vischer N."/>
            <person name="VanNieuwenhze M."/>
            <person name="Brun Y."/>
            <person name="Cava F."/>
            <person name="Bulgheresi S."/>
            <person name="Veyrier F."/>
        </authorList>
    </citation>
    <scope>NUCLEOTIDE SEQUENCE</scope>
    <source>
        <strain evidence="3">1258/02</strain>
    </source>
</reference>
<reference evidence="2 4" key="1">
    <citation type="submission" date="2019-03" db="EMBL/GenBank/DDBJ databases">
        <title>Genomic Encyclopedia of Type Strains, Phase IV (KMG-IV): sequencing the most valuable type-strain genomes for metagenomic binning, comparative biology and taxonomic classification.</title>
        <authorList>
            <person name="Goeker M."/>
        </authorList>
    </citation>
    <scope>NUCLEOTIDE SEQUENCE [LARGE SCALE GENOMIC DNA]</scope>
    <source>
        <strain evidence="2 4">DSM 17474</strain>
    </source>
</reference>
<dbReference type="GO" id="GO:0016747">
    <property type="term" value="F:acyltransferase activity, transferring groups other than amino-acyl groups"/>
    <property type="evidence" value="ECO:0007669"/>
    <property type="project" value="InterPro"/>
</dbReference>
<organism evidence="3 5">
    <name type="scientific">Uruburuella suis</name>
    <dbReference type="NCBI Taxonomy" id="252130"/>
    <lineage>
        <taxon>Bacteria</taxon>
        <taxon>Pseudomonadati</taxon>
        <taxon>Pseudomonadota</taxon>
        <taxon>Betaproteobacteria</taxon>
        <taxon>Neisseriales</taxon>
        <taxon>Neisseriaceae</taxon>
        <taxon>Uruburuella</taxon>
    </lineage>
</organism>
<dbReference type="KEGG" id="usu:LVJ78_08785"/>
<dbReference type="InterPro" id="IPR000182">
    <property type="entry name" value="GNAT_dom"/>
</dbReference>
<evidence type="ECO:0000313" key="4">
    <source>
        <dbReference type="Proteomes" id="UP000294721"/>
    </source>
</evidence>
<sequence length="213" mass="24169">MLILQDADLRLLPLSIDHFDALLQIAAECPDTWQYTPNSALGAENMHSYIQTALVQRAAGRHLPFVVEYQGRIVGSTRFYHIDEHHKSVHIGYTWLHTDTRGSNVNKRTKYLLLQHAFEHWDMCRVAFTADINNHASIRALESIGATQEGVLRSDMVLASGVRRNTAVFGILQHEWRTRIKAMLAEKIAAGNLAETAPAPGLWQKIRRFLHKP</sequence>
<evidence type="ECO:0000313" key="2">
    <source>
        <dbReference type="EMBL" id="TCO97426.1"/>
    </source>
</evidence>
<keyword evidence="4" id="KW-1185">Reference proteome</keyword>
<dbReference type="SUPFAM" id="SSF55729">
    <property type="entry name" value="Acyl-CoA N-acyltransferases (Nat)"/>
    <property type="match status" value="1"/>
</dbReference>
<evidence type="ECO:0000259" key="1">
    <source>
        <dbReference type="PROSITE" id="PS51186"/>
    </source>
</evidence>
<dbReference type="Proteomes" id="UP000829756">
    <property type="component" value="Chromosome"/>
</dbReference>